<evidence type="ECO:0000256" key="1">
    <source>
        <dbReference type="SAM" id="Phobius"/>
    </source>
</evidence>
<feature type="transmembrane region" description="Helical" evidence="1">
    <location>
        <begin position="50"/>
        <end position="68"/>
    </location>
</feature>
<name>A0A9X1VMH2_9BACT</name>
<accession>A0A9X1VMH2</accession>
<feature type="transmembrane region" description="Helical" evidence="1">
    <location>
        <begin position="89"/>
        <end position="112"/>
    </location>
</feature>
<protein>
    <submittedName>
        <fullName evidence="2">DUF1345 domain-containing protein</fullName>
    </submittedName>
</protein>
<evidence type="ECO:0000313" key="3">
    <source>
        <dbReference type="Proteomes" id="UP001139193"/>
    </source>
</evidence>
<dbReference type="EMBL" id="JALBGC010000006">
    <property type="protein sequence ID" value="MCI1189770.1"/>
    <property type="molecule type" value="Genomic_DNA"/>
</dbReference>
<feature type="transmembrane region" description="Helical" evidence="1">
    <location>
        <begin position="124"/>
        <end position="144"/>
    </location>
</feature>
<proteinExistence type="predicted"/>
<dbReference type="AlphaFoldDB" id="A0A9X1VMH2"/>
<comment type="caution">
    <text evidence="2">The sequence shown here is derived from an EMBL/GenBank/DDBJ whole genome shotgun (WGS) entry which is preliminary data.</text>
</comment>
<feature type="transmembrane region" description="Helical" evidence="1">
    <location>
        <begin position="25"/>
        <end position="44"/>
    </location>
</feature>
<keyword evidence="3" id="KW-1185">Reference proteome</keyword>
<gene>
    <name evidence="2" type="ORF">MON38_20295</name>
</gene>
<evidence type="ECO:0000313" key="2">
    <source>
        <dbReference type="EMBL" id="MCI1189770.1"/>
    </source>
</evidence>
<dbReference type="InterPro" id="IPR009781">
    <property type="entry name" value="DUF1345"/>
</dbReference>
<keyword evidence="1" id="KW-0812">Transmembrane</keyword>
<dbReference type="RefSeq" id="WP_241937983.1">
    <property type="nucleotide sequence ID" value="NZ_JALBGC010000006.1"/>
</dbReference>
<feature type="transmembrane region" description="Helical" evidence="1">
    <location>
        <begin position="206"/>
        <end position="229"/>
    </location>
</feature>
<keyword evidence="1" id="KW-1133">Transmembrane helix</keyword>
<organism evidence="2 3">
    <name type="scientific">Hymenobacter cyanobacteriorum</name>
    <dbReference type="NCBI Taxonomy" id="2926463"/>
    <lineage>
        <taxon>Bacteria</taxon>
        <taxon>Pseudomonadati</taxon>
        <taxon>Bacteroidota</taxon>
        <taxon>Cytophagia</taxon>
        <taxon>Cytophagales</taxon>
        <taxon>Hymenobacteraceae</taxon>
        <taxon>Hymenobacter</taxon>
    </lineage>
</organism>
<dbReference type="Proteomes" id="UP001139193">
    <property type="component" value="Unassembled WGS sequence"/>
</dbReference>
<dbReference type="Pfam" id="PF07077">
    <property type="entry name" value="DUF1345"/>
    <property type="match status" value="1"/>
</dbReference>
<keyword evidence="1" id="KW-0472">Membrane</keyword>
<sequence>MAIAQFFSHRHLQLHLLNLNARQRLLLAVAVGGITWLLLPGTLLPTTRLVAAWDVFCLSSLALIWAGTRNADTAHIRRMATRQDPGRTWAFIAVLVASSASLMAVVALLSGLAKMRGSEVTVHVLLSIGAVVGAWLQLHAVFALRYAHQYYSENLATVPPDNLGGLDFPGGPPANYWDFAYFAFVVGMTAQTADVAISSTHMRQLVMLHGLLAFAFNTSVVALTINLVAGLL</sequence>
<reference evidence="2" key="1">
    <citation type="submission" date="2022-03" db="EMBL/GenBank/DDBJ databases">
        <title>Bacterial whole genome sequence for Hymenobacter sp. DH14.</title>
        <authorList>
            <person name="Le V."/>
        </authorList>
    </citation>
    <scope>NUCLEOTIDE SEQUENCE</scope>
    <source>
        <strain evidence="2">DH14</strain>
    </source>
</reference>